<feature type="compositionally biased region" description="Basic and acidic residues" evidence="1">
    <location>
        <begin position="145"/>
        <end position="157"/>
    </location>
</feature>
<name>A0ABR6GLY2_9BURK</name>
<dbReference type="RefSeq" id="WP_184294038.1">
    <property type="nucleotide sequence ID" value="NZ_JACHXO010000001.1"/>
</dbReference>
<accession>A0ABR6GLY2</accession>
<reference evidence="2 3" key="1">
    <citation type="submission" date="2020-08" db="EMBL/GenBank/DDBJ databases">
        <title>Genomic Encyclopedia of Type Strains, Phase III (KMG-III): the genomes of soil and plant-associated and newly described type strains.</title>
        <authorList>
            <person name="Whitman W."/>
        </authorList>
    </citation>
    <scope>NUCLEOTIDE SEQUENCE [LARGE SCALE GENOMIC DNA]</scope>
    <source>
        <strain evidence="2 3">CECT 7247</strain>
    </source>
</reference>
<comment type="caution">
    <text evidence="2">The sequence shown here is derived from an EMBL/GenBank/DDBJ whole genome shotgun (WGS) entry which is preliminary data.</text>
</comment>
<sequence>MPPPPRSRPGLIVPAPVGTAPAVVVSAPPIVNVGMRVQQNVTNTTNVTNVTNVTNFRNVTNNINNVNNVNAVNNVTIVAPASATANGRAFEGHAPAAAHLATAMPAVVRAAAPVPTNPMPVPVYSAQHPSPDHPSPRALPVAHGPRKEEQERQEREH</sequence>
<organism evidence="2 3">
    <name type="scientific">Roseateles terrae</name>
    <dbReference type="NCBI Taxonomy" id="431060"/>
    <lineage>
        <taxon>Bacteria</taxon>
        <taxon>Pseudomonadati</taxon>
        <taxon>Pseudomonadota</taxon>
        <taxon>Betaproteobacteria</taxon>
        <taxon>Burkholderiales</taxon>
        <taxon>Sphaerotilaceae</taxon>
        <taxon>Roseateles</taxon>
    </lineage>
</organism>
<evidence type="ECO:0000256" key="1">
    <source>
        <dbReference type="SAM" id="MobiDB-lite"/>
    </source>
</evidence>
<dbReference type="Proteomes" id="UP000574369">
    <property type="component" value="Unassembled WGS sequence"/>
</dbReference>
<evidence type="ECO:0000313" key="2">
    <source>
        <dbReference type="EMBL" id="MBB3193125.1"/>
    </source>
</evidence>
<dbReference type="EMBL" id="JACHXO010000001">
    <property type="protein sequence ID" value="MBB3193125.1"/>
    <property type="molecule type" value="Genomic_DNA"/>
</dbReference>
<proteinExistence type="predicted"/>
<gene>
    <name evidence="2" type="ORF">FHS28_000490</name>
</gene>
<keyword evidence="3" id="KW-1185">Reference proteome</keyword>
<feature type="region of interest" description="Disordered" evidence="1">
    <location>
        <begin position="119"/>
        <end position="157"/>
    </location>
</feature>
<evidence type="ECO:0000313" key="3">
    <source>
        <dbReference type="Proteomes" id="UP000574369"/>
    </source>
</evidence>
<protein>
    <submittedName>
        <fullName evidence="2">Uncharacterized protein</fullName>
    </submittedName>
</protein>